<dbReference type="AlphaFoldDB" id="A0AAX0L9H0"/>
<proteinExistence type="predicted"/>
<feature type="transmembrane region" description="Helical" evidence="1">
    <location>
        <begin position="30"/>
        <end position="48"/>
    </location>
</feature>
<keyword evidence="1" id="KW-1133">Transmembrane helix</keyword>
<keyword evidence="1" id="KW-0472">Membrane</keyword>
<evidence type="ECO:0000313" key="3">
    <source>
        <dbReference type="Proteomes" id="UP000189728"/>
    </source>
</evidence>
<dbReference type="EMBL" id="MCRK01000041">
    <property type="protein sequence ID" value="OPA75852.1"/>
    <property type="molecule type" value="Genomic_DNA"/>
</dbReference>
<sequence>MVRILFLVVAFVIFLMAIWAIKDEQLNKKFKAFIVFIVLLFIGFAYFYESKIDDRSEKNISILNKFRQGKTIICRDQNVSKDKFNYEFGTSSFMPKREFTELSGVIVNISECEYEK</sequence>
<evidence type="ECO:0000256" key="1">
    <source>
        <dbReference type="SAM" id="Phobius"/>
    </source>
</evidence>
<evidence type="ECO:0008006" key="4">
    <source>
        <dbReference type="Google" id="ProtNLM"/>
    </source>
</evidence>
<keyword evidence="1" id="KW-0812">Transmembrane</keyword>
<name>A0AAX0L9H0_9BACT</name>
<dbReference type="Proteomes" id="UP000189728">
    <property type="component" value="Unassembled WGS sequence"/>
</dbReference>
<gene>
    <name evidence="2" type="ORF">BFG04_05245</name>
</gene>
<protein>
    <recommendedName>
        <fullName evidence="4">Integral membrane protein</fullName>
    </recommendedName>
</protein>
<evidence type="ECO:0000313" key="2">
    <source>
        <dbReference type="EMBL" id="OPA75852.1"/>
    </source>
</evidence>
<accession>A0AAX0L9H0</accession>
<dbReference type="RefSeq" id="WP_078415625.1">
    <property type="nucleotide sequence ID" value="NZ_MCRK01000041.1"/>
</dbReference>
<organism evidence="2 3">
    <name type="scientific">Campylobacter pinnipediorum subsp. pinnipediorum</name>
    <dbReference type="NCBI Taxonomy" id="1660067"/>
    <lineage>
        <taxon>Bacteria</taxon>
        <taxon>Pseudomonadati</taxon>
        <taxon>Campylobacterota</taxon>
        <taxon>Epsilonproteobacteria</taxon>
        <taxon>Campylobacterales</taxon>
        <taxon>Campylobacteraceae</taxon>
        <taxon>Campylobacter</taxon>
    </lineage>
</organism>
<reference evidence="2 3" key="1">
    <citation type="submission" date="2016-08" db="EMBL/GenBank/DDBJ databases">
        <title>Campylobacter species from sea mammals.</title>
        <authorList>
            <person name="Gilbert M.J."/>
            <person name="Byrne B.A."/>
            <person name="Zomer A.L."/>
            <person name="Wagenaar J.A."/>
        </authorList>
    </citation>
    <scope>NUCLEOTIDE SEQUENCE [LARGE SCALE GENOMIC DNA]</scope>
    <source>
        <strain evidence="2 3">1105248</strain>
    </source>
</reference>
<comment type="caution">
    <text evidence="2">The sequence shown here is derived from an EMBL/GenBank/DDBJ whole genome shotgun (WGS) entry which is preliminary data.</text>
</comment>